<sequence length="448" mass="50085">MSNNLNIDENINEKTEDLNVATEDVNTEPSDQVAMEDDNYNTTNVSGDQIRNDYSVRNSADIHTTTQYNGPPNIADSGNFGGMIRSGVASGIRNLIGSAYRIFEPVVTNVLFTFWDMLNNPKGSMPLGSNVVTLICVVSDDLPIDVRNMYCKSLEVVNAMTVRSLIMSSIEGRLTSNTPHLYRKLPFMTGFDAVEFDKAKKAYKTIGDSIFSRKFNGSQVIDNFAEAFVENLEKHFKLKISMEEAVMRESSTGSVPTYVEAEVTILLDNGAKAHTKKYMIGVQVLPKVVPANELAQMFIKQNNRIITEAQEANRSWWEKLKSFFTFKSKEAIKATVKEGNNEAAKVLNDNMNAVVGIKKPFINILMSNNVAEMLQDARFDVTSRSTVNRMYNNLPLMSVGIYDINTDTITASMNRSPIFTKRTAGEFNSEASRLQKDLAEMLRIKKLS</sequence>
<name>A0A8S5VGN3_9CAUD</name>
<proteinExistence type="predicted"/>
<reference evidence="1" key="1">
    <citation type="journal article" date="2021" name="Proc. Natl. Acad. Sci. U.S.A.">
        <title>A Catalog of Tens of Thousands of Viruses from Human Metagenomes Reveals Hidden Associations with Chronic Diseases.</title>
        <authorList>
            <person name="Tisza M.J."/>
            <person name="Buck C.B."/>
        </authorList>
    </citation>
    <scope>NUCLEOTIDE SEQUENCE</scope>
    <source>
        <strain evidence="1">CtkfK18</strain>
    </source>
</reference>
<evidence type="ECO:0000313" key="1">
    <source>
        <dbReference type="EMBL" id="DAG05917.1"/>
    </source>
</evidence>
<dbReference type="EMBL" id="BK016265">
    <property type="protein sequence ID" value="DAG05917.1"/>
    <property type="molecule type" value="Genomic_DNA"/>
</dbReference>
<protein>
    <submittedName>
        <fullName evidence="1">Uncharacterized protein</fullName>
    </submittedName>
</protein>
<accession>A0A8S5VGN3</accession>
<organism evidence="1">
    <name type="scientific">Myoviridae sp. ctkfK18</name>
    <dbReference type="NCBI Taxonomy" id="2825165"/>
    <lineage>
        <taxon>Viruses</taxon>
        <taxon>Duplodnaviria</taxon>
        <taxon>Heunggongvirae</taxon>
        <taxon>Uroviricota</taxon>
        <taxon>Caudoviricetes</taxon>
    </lineage>
</organism>